<feature type="non-terminal residue" evidence="1">
    <location>
        <position position="1"/>
    </location>
</feature>
<protein>
    <submittedName>
        <fullName evidence="1">Uncharacterized protein</fullName>
    </submittedName>
</protein>
<reference evidence="1" key="1">
    <citation type="journal article" date="2014" name="Front. Microbiol.">
        <title>High frequency of phylogenetically diverse reductive dehalogenase-homologous genes in deep subseafloor sedimentary metagenomes.</title>
        <authorList>
            <person name="Kawai M."/>
            <person name="Futagami T."/>
            <person name="Toyoda A."/>
            <person name="Takaki Y."/>
            <person name="Nishi S."/>
            <person name="Hori S."/>
            <person name="Arai W."/>
            <person name="Tsubouchi T."/>
            <person name="Morono Y."/>
            <person name="Uchiyama I."/>
            <person name="Ito T."/>
            <person name="Fujiyama A."/>
            <person name="Inagaki F."/>
            <person name="Takami H."/>
        </authorList>
    </citation>
    <scope>NUCLEOTIDE SEQUENCE</scope>
    <source>
        <strain evidence="1">Expedition CK06-06</strain>
    </source>
</reference>
<comment type="caution">
    <text evidence="1">The sequence shown here is derived from an EMBL/GenBank/DDBJ whole genome shotgun (WGS) entry which is preliminary data.</text>
</comment>
<gene>
    <name evidence="1" type="ORF">S01H4_61514</name>
</gene>
<evidence type="ECO:0000313" key="1">
    <source>
        <dbReference type="EMBL" id="GAH11513.1"/>
    </source>
</evidence>
<name>X1ESB8_9ZZZZ</name>
<dbReference type="EMBL" id="BART01036493">
    <property type="protein sequence ID" value="GAH11513.1"/>
    <property type="molecule type" value="Genomic_DNA"/>
</dbReference>
<proteinExistence type="predicted"/>
<sequence>VSTGKLQVGSVTETIIGDGEISTQKIKANAITADEIAAGAVTAEQVSTNEIIANAANIKNAIITGAKIKNAEVDTLQIKGNAVTIPVHTYVAESSFFTHDTWVDVLPTNIISEGGAITIIARIWLMSIIDTTLHCHFRKSTTNLEENTIQLKEDEWQLVEFFYRDTPGAG</sequence>
<feature type="non-terminal residue" evidence="1">
    <location>
        <position position="170"/>
    </location>
</feature>
<dbReference type="AlphaFoldDB" id="X1ESB8"/>
<organism evidence="1">
    <name type="scientific">marine sediment metagenome</name>
    <dbReference type="NCBI Taxonomy" id="412755"/>
    <lineage>
        <taxon>unclassified sequences</taxon>
        <taxon>metagenomes</taxon>
        <taxon>ecological metagenomes</taxon>
    </lineage>
</organism>
<accession>X1ESB8</accession>